<feature type="domain" description="PPM-type phosphatase" evidence="2">
    <location>
        <begin position="187"/>
        <end position="394"/>
    </location>
</feature>
<dbReference type="InterPro" id="IPR001932">
    <property type="entry name" value="PPM-type_phosphatase-like_dom"/>
</dbReference>
<keyword evidence="4" id="KW-1185">Reference proteome</keyword>
<sequence length="419" mass="44785">MDADVAADRLAQLLVPALADWCVVTLVDDEEPRPGRRHLRDIATWHTDPALRPVVTAYAAARIGALSEHSFLLDSIRRGDLVEVRTGATDALKGVLRPGRVHGLVDTLAPTWLAVLPLVRAGRTIGALSVFGAAREALTGDELTTLRQVTAAAALALDNARRFRQQRDVAEALQRALLTEPVEPDDLEVVVRYRPAGESTQVGGDWYDAFLQPDGATMFVIGDVAGHDIEAASVMGQLRSMLRAIAVTTKDGPAGVLTQLDAAMRTLRIGTPATVVVARLEQTPEERESGVTRVRWSCAGHLPPMVVTPQGTVVTLEARNHGPLLGIVPDSPRAESEVTLQRGSTLLMYTDGLIERRDRDLRAGLGELRRTLARVGGEPLDALCDAQVLLGGELVGVGPPHPRAGEAPLRVVVGALHGP</sequence>
<accession>A0ABX1K3T8</accession>
<feature type="non-terminal residue" evidence="3">
    <location>
        <position position="419"/>
    </location>
</feature>
<dbReference type="InterPro" id="IPR029016">
    <property type="entry name" value="GAF-like_dom_sf"/>
</dbReference>
<gene>
    <name evidence="3" type="ORF">HGA02_17385</name>
</gene>
<dbReference type="SUPFAM" id="SSF55781">
    <property type="entry name" value="GAF domain-like"/>
    <property type="match status" value="1"/>
</dbReference>
<comment type="caution">
    <text evidence="3">The sequence shown here is derived from an EMBL/GenBank/DDBJ whole genome shotgun (WGS) entry which is preliminary data.</text>
</comment>
<proteinExistence type="predicted"/>
<dbReference type="Gene3D" id="3.60.40.10">
    <property type="entry name" value="PPM-type phosphatase domain"/>
    <property type="match status" value="1"/>
</dbReference>
<dbReference type="EMBL" id="JAAXOY010000623">
    <property type="protein sequence ID" value="NKY41228.1"/>
    <property type="molecule type" value="Genomic_DNA"/>
</dbReference>
<dbReference type="PANTHER" id="PTHR43156">
    <property type="entry name" value="STAGE II SPORULATION PROTEIN E-RELATED"/>
    <property type="match status" value="1"/>
</dbReference>
<evidence type="ECO:0000313" key="3">
    <source>
        <dbReference type="EMBL" id="NKY41228.1"/>
    </source>
</evidence>
<name>A0ABX1K3T8_9CELL</name>
<evidence type="ECO:0000313" key="4">
    <source>
        <dbReference type="Proteomes" id="UP000777774"/>
    </source>
</evidence>
<keyword evidence="1" id="KW-0378">Hydrolase</keyword>
<organism evidence="3 4">
    <name type="scientific">Cellulomonas septica</name>
    <dbReference type="NCBI Taxonomy" id="285080"/>
    <lineage>
        <taxon>Bacteria</taxon>
        <taxon>Bacillati</taxon>
        <taxon>Actinomycetota</taxon>
        <taxon>Actinomycetes</taxon>
        <taxon>Micrococcales</taxon>
        <taxon>Cellulomonadaceae</taxon>
        <taxon>Cellulomonas</taxon>
    </lineage>
</organism>
<dbReference type="InterPro" id="IPR036457">
    <property type="entry name" value="PPM-type-like_dom_sf"/>
</dbReference>
<evidence type="ECO:0000259" key="2">
    <source>
        <dbReference type="SMART" id="SM00331"/>
    </source>
</evidence>
<dbReference type="Gene3D" id="3.30.450.40">
    <property type="match status" value="1"/>
</dbReference>
<dbReference type="Proteomes" id="UP000777774">
    <property type="component" value="Unassembled WGS sequence"/>
</dbReference>
<reference evidence="3 4" key="1">
    <citation type="submission" date="2020-04" db="EMBL/GenBank/DDBJ databases">
        <title>MicrobeNet Type strains.</title>
        <authorList>
            <person name="Nicholson A.C."/>
        </authorList>
    </citation>
    <scope>NUCLEOTIDE SEQUENCE [LARGE SCALE GENOMIC DNA]</scope>
    <source>
        <strain evidence="3 4">ATCC BAA-787</strain>
    </source>
</reference>
<dbReference type="Pfam" id="PF07228">
    <property type="entry name" value="SpoIIE"/>
    <property type="match status" value="1"/>
</dbReference>
<evidence type="ECO:0000256" key="1">
    <source>
        <dbReference type="ARBA" id="ARBA00022801"/>
    </source>
</evidence>
<protein>
    <submittedName>
        <fullName evidence="3">Serine/threonine-protein phosphatase</fullName>
    </submittedName>
</protein>
<dbReference type="InterPro" id="IPR052016">
    <property type="entry name" value="Bact_Sigma-Reg"/>
</dbReference>
<dbReference type="PANTHER" id="PTHR43156:SF2">
    <property type="entry name" value="STAGE II SPORULATION PROTEIN E"/>
    <property type="match status" value="1"/>
</dbReference>
<dbReference type="SMART" id="SM00331">
    <property type="entry name" value="PP2C_SIG"/>
    <property type="match status" value="1"/>
</dbReference>